<dbReference type="PROSITE" id="PS50018">
    <property type="entry name" value="RAS_GTPASE_ACTIV_2"/>
    <property type="match status" value="1"/>
</dbReference>
<proteinExistence type="predicted"/>
<evidence type="ECO:0000259" key="5">
    <source>
        <dbReference type="PROSITE" id="PS50003"/>
    </source>
</evidence>
<dbReference type="SMART" id="SM00233">
    <property type="entry name" value="PH"/>
    <property type="match status" value="1"/>
</dbReference>
<dbReference type="Gene3D" id="1.10.506.10">
    <property type="entry name" value="GTPase Activation - p120gap, domain 1"/>
    <property type="match status" value="2"/>
</dbReference>
<dbReference type="InterPro" id="IPR000008">
    <property type="entry name" value="C2_dom"/>
</dbReference>
<evidence type="ECO:0000256" key="3">
    <source>
        <dbReference type="SAM" id="Coils"/>
    </source>
</evidence>
<feature type="coiled-coil region" evidence="3">
    <location>
        <begin position="968"/>
        <end position="1020"/>
    </location>
</feature>
<dbReference type="Pfam" id="PF00168">
    <property type="entry name" value="C2"/>
    <property type="match status" value="1"/>
</dbReference>
<dbReference type="InterPro" id="IPR008936">
    <property type="entry name" value="Rho_GTPase_activation_prot"/>
</dbReference>
<feature type="compositionally biased region" description="Low complexity" evidence="4">
    <location>
        <begin position="668"/>
        <end position="677"/>
    </location>
</feature>
<dbReference type="CDD" id="cd13376">
    <property type="entry name" value="PH_DAB2IP"/>
    <property type="match status" value="1"/>
</dbReference>
<feature type="compositionally biased region" description="Basic and acidic residues" evidence="4">
    <location>
        <begin position="954"/>
        <end position="963"/>
    </location>
</feature>
<dbReference type="InterPro" id="IPR035892">
    <property type="entry name" value="C2_domain_sf"/>
</dbReference>
<feature type="compositionally biased region" description="Polar residues" evidence="4">
    <location>
        <begin position="916"/>
        <end position="932"/>
    </location>
</feature>
<dbReference type="Proteomes" id="UP001652662">
    <property type="component" value="Chromosome 26"/>
</dbReference>
<keyword evidence="8" id="KW-1185">Reference proteome</keyword>
<feature type="domain" description="Ras-GAP" evidence="7">
    <location>
        <begin position="370"/>
        <end position="562"/>
    </location>
</feature>
<dbReference type="InterPro" id="IPR001849">
    <property type="entry name" value="PH_domain"/>
</dbReference>
<feature type="region of interest" description="Disordered" evidence="4">
    <location>
        <begin position="780"/>
        <end position="800"/>
    </location>
</feature>
<reference evidence="9" key="1">
    <citation type="submission" date="2025-08" db="UniProtKB">
        <authorList>
            <consortium name="RefSeq"/>
        </authorList>
    </citation>
    <scope>IDENTIFICATION</scope>
    <source>
        <tissue evidence="9">Blood</tissue>
    </source>
</reference>
<feature type="region of interest" description="Disordered" evidence="4">
    <location>
        <begin position="690"/>
        <end position="719"/>
    </location>
</feature>
<keyword evidence="2" id="KW-0597">Phosphoprotein</keyword>
<dbReference type="PANTHER" id="PTHR10194:SF26">
    <property type="entry name" value="DISABLED HOMOLOG 2-INTERACTING PROTEIN"/>
    <property type="match status" value="1"/>
</dbReference>
<dbReference type="SUPFAM" id="SSF48350">
    <property type="entry name" value="GTPase activation domain, GAP"/>
    <property type="match status" value="1"/>
</dbReference>
<evidence type="ECO:0000256" key="4">
    <source>
        <dbReference type="SAM" id="MobiDB-lite"/>
    </source>
</evidence>
<dbReference type="CDD" id="cd04013">
    <property type="entry name" value="C2_SynGAP_like"/>
    <property type="match status" value="1"/>
</dbReference>
<dbReference type="SUPFAM" id="SSF50729">
    <property type="entry name" value="PH domain-like"/>
    <property type="match status" value="1"/>
</dbReference>
<evidence type="ECO:0000313" key="9">
    <source>
        <dbReference type="RefSeq" id="XP_070452258.1"/>
    </source>
</evidence>
<evidence type="ECO:0000256" key="1">
    <source>
        <dbReference type="ARBA" id="ARBA00022468"/>
    </source>
</evidence>
<dbReference type="GeneID" id="103555455"/>
<dbReference type="InterPro" id="IPR023152">
    <property type="entry name" value="RasGAP_CS"/>
</dbReference>
<dbReference type="SMART" id="SM00323">
    <property type="entry name" value="RasGAP"/>
    <property type="match status" value="1"/>
</dbReference>
<feature type="compositionally biased region" description="Polar residues" evidence="4">
    <location>
        <begin position="653"/>
        <end position="667"/>
    </location>
</feature>
<dbReference type="SUPFAM" id="SSF49562">
    <property type="entry name" value="C2 domain (Calcium/lipid-binding domain, CaLB)"/>
    <property type="match status" value="1"/>
</dbReference>
<dbReference type="Gene3D" id="2.60.40.150">
    <property type="entry name" value="C2 domain"/>
    <property type="match status" value="1"/>
</dbReference>
<dbReference type="InterPro" id="IPR021887">
    <property type="entry name" value="DAB2P_C"/>
</dbReference>
<evidence type="ECO:0000259" key="7">
    <source>
        <dbReference type="PROSITE" id="PS50018"/>
    </source>
</evidence>
<dbReference type="InterPro" id="IPR057606">
    <property type="entry name" value="SynGAP1-like_PH"/>
</dbReference>
<evidence type="ECO:0000313" key="8">
    <source>
        <dbReference type="Proteomes" id="UP001652662"/>
    </source>
</evidence>
<name>A0ABM4MHU4_EQUPR</name>
<sequence length="1086" mass="119011">MGADSAASRALAWASLPLLGPPAGALCEDTLGSRESPQERPGSRRSLPGSLSEKSPSMEPSAATPFRVTGFLSRRLKGSIKRTKSQPKLDRNHSFRHILPGFRSAAAAAAAASAAADNERSHLMPRLKESRSHESLLSPSSAVEALDLSMEEEVVIKPVHSSILGQDYCFEVTTSSGSKCFSCRSAAERDKWMENLRRAVHPNKDNSRRVEHILKLWVIEAKDLPAKKKYLCELCLDDVLYARTTGKLKTDNVFWGEHFEFHNLPPLRTVTVHLYRETDKKKKKERNSYLGLVSLPAASVAGRQFVEKWYPVVTPNPKGGKGPGPMIRIKARYQTITILPMEMYKEFAEHITNHYLGLCAALEPILSAKTKEEMASALVHILQSTGKVKDFLTDLMMSEVDRCGDNEHLIFRENTLATKAIEEYLKLVGQKYLQDALGEFIKALYESDENCEVDPSKCSAADLPEHQGNLKMCCELAFCKIINSYCVFPRELKEVFASWRQECSSRGRPDISERLISASLFLRFLCPAIMSPSLFNLLQEYPDDRTARTLTLIAKVTQNLANFAKFGSKEEYMSFMNQFLEHEWTNMQRFLLEISNPETISNTAGFEGYIDLGRELSSLHSLLWEAVSQLEQSIVSKLGPLPRILRDVHTALSTPGSGQLTGTNDLASTPGSGSSSISAGLQKMVIENDLSGSSGVQPSPARSSSYSEANEPDLQMANGGKSLSMVDLQDARTLDGEAGSPAGPDALTTDGQTPATQLVAGWPARAAPVSLAGLATVRRAGQTPTTPGTSEGAPGRPQLLAPLSFQNPVYQMAAGLPLSPRGLGDSGSEGHSSLSSHSNSEELAAAAKLGSFSSAAEELGRRPGELARRQMSLTEKAGQPTVPRQNSAGPQRRIDQPPPPPPPPPPAPRGRTPPTLLSTLQYPRPSSGTLASASPDWAGPGARLRQQSSSSKGDSPELKPRAVHKQDLAVLQDKLRISTKKLEEYETLFKCQEETTQKLVLEYQARLEEGEERLRRQQEDKDIQMKGIISRLMSVEEELKKDHAEMQAAVDSKQKIIDAQEKRIASLDAANARLMSALTQLKESMH</sequence>
<dbReference type="PROSITE" id="PS00509">
    <property type="entry name" value="RAS_GTPASE_ACTIV_1"/>
    <property type="match status" value="1"/>
</dbReference>
<feature type="domain" description="C2" evidence="6">
    <location>
        <begin position="192"/>
        <end position="310"/>
    </location>
</feature>
<dbReference type="InterPro" id="IPR001936">
    <property type="entry name" value="RasGAP_dom"/>
</dbReference>
<protein>
    <submittedName>
        <fullName evidence="9">Disabled homolog 2-interacting protein isoform X19</fullName>
    </submittedName>
</protein>
<dbReference type="PROSITE" id="PS50004">
    <property type="entry name" value="C2"/>
    <property type="match status" value="1"/>
</dbReference>
<feature type="region of interest" description="Disordered" evidence="4">
    <location>
        <begin position="873"/>
        <end position="963"/>
    </location>
</feature>
<organism evidence="8 9">
    <name type="scientific">Equus przewalskii</name>
    <name type="common">Przewalski's horse</name>
    <name type="synonym">Equus caballus przewalskii</name>
    <dbReference type="NCBI Taxonomy" id="9798"/>
    <lineage>
        <taxon>Eukaryota</taxon>
        <taxon>Metazoa</taxon>
        <taxon>Chordata</taxon>
        <taxon>Craniata</taxon>
        <taxon>Vertebrata</taxon>
        <taxon>Euteleostomi</taxon>
        <taxon>Mammalia</taxon>
        <taxon>Eutheria</taxon>
        <taxon>Laurasiatheria</taxon>
        <taxon>Perissodactyla</taxon>
        <taxon>Equidae</taxon>
        <taxon>Equus</taxon>
    </lineage>
</organism>
<dbReference type="PANTHER" id="PTHR10194">
    <property type="entry name" value="RAS GTPASE-ACTIVATING PROTEINS"/>
    <property type="match status" value="1"/>
</dbReference>
<evidence type="ECO:0000259" key="6">
    <source>
        <dbReference type="PROSITE" id="PS50004"/>
    </source>
</evidence>
<dbReference type="InterPro" id="IPR011993">
    <property type="entry name" value="PH-like_dom_sf"/>
</dbReference>
<dbReference type="Pfam" id="PF25321">
    <property type="entry name" value="PH_RASGAP"/>
    <property type="match status" value="1"/>
</dbReference>
<feature type="domain" description="PH" evidence="5">
    <location>
        <begin position="167"/>
        <end position="201"/>
    </location>
</feature>
<dbReference type="PROSITE" id="PS50003">
    <property type="entry name" value="PH_DOMAIN"/>
    <property type="match status" value="1"/>
</dbReference>
<evidence type="ECO:0000256" key="2">
    <source>
        <dbReference type="ARBA" id="ARBA00022553"/>
    </source>
</evidence>
<feature type="compositionally biased region" description="Polar residues" evidence="4">
    <location>
        <begin position="690"/>
        <end position="708"/>
    </location>
</feature>
<feature type="compositionally biased region" description="Pro residues" evidence="4">
    <location>
        <begin position="896"/>
        <end position="908"/>
    </location>
</feature>
<dbReference type="SMART" id="SM00239">
    <property type="entry name" value="C2"/>
    <property type="match status" value="1"/>
</dbReference>
<keyword evidence="1" id="KW-0343">GTPase activation</keyword>
<feature type="compositionally biased region" description="Low complexity" evidence="4">
    <location>
        <begin position="829"/>
        <end position="842"/>
    </location>
</feature>
<gene>
    <name evidence="9" type="primary">DAB2IP</name>
</gene>
<feature type="region of interest" description="Disordered" evidence="4">
    <location>
        <begin position="820"/>
        <end position="842"/>
    </location>
</feature>
<dbReference type="Pfam" id="PF12004">
    <property type="entry name" value="DAB2P_C"/>
    <property type="match status" value="1"/>
</dbReference>
<dbReference type="Gene3D" id="2.30.29.30">
    <property type="entry name" value="Pleckstrin-homology domain (PH domain)/Phosphotyrosine-binding domain (PTB)"/>
    <property type="match status" value="1"/>
</dbReference>
<dbReference type="CDD" id="cd05136">
    <property type="entry name" value="RasGAP_DAB2IP"/>
    <property type="match status" value="1"/>
</dbReference>
<keyword evidence="3" id="KW-0175">Coiled coil</keyword>
<feature type="region of interest" description="Disordered" evidence="4">
    <location>
        <begin position="18"/>
        <end position="66"/>
    </location>
</feature>
<dbReference type="RefSeq" id="XP_070452258.1">
    <property type="nucleotide sequence ID" value="XM_070596157.1"/>
</dbReference>
<dbReference type="InterPro" id="IPR039360">
    <property type="entry name" value="Ras_GTPase"/>
</dbReference>
<dbReference type="Pfam" id="PF00616">
    <property type="entry name" value="RasGAP"/>
    <property type="match status" value="2"/>
</dbReference>
<accession>A0ABM4MHU4</accession>
<feature type="region of interest" description="Disordered" evidence="4">
    <location>
        <begin position="653"/>
        <end position="677"/>
    </location>
</feature>